<evidence type="ECO:0000313" key="2">
    <source>
        <dbReference type="EMBL" id="CAH3025105.1"/>
    </source>
</evidence>
<feature type="compositionally biased region" description="Polar residues" evidence="1">
    <location>
        <begin position="124"/>
        <end position="140"/>
    </location>
</feature>
<feature type="compositionally biased region" description="Basic residues" evidence="1">
    <location>
        <begin position="190"/>
        <end position="208"/>
    </location>
</feature>
<dbReference type="PANTHER" id="PTHR28674">
    <property type="entry name" value="SIMILAR TO DNA SEGMENT, CHR 10, WAYNE STATE UNIVERSITY 102,-EXPRESSED"/>
    <property type="match status" value="1"/>
</dbReference>
<dbReference type="InterPro" id="IPR027921">
    <property type="entry name" value="NOPCHAP1"/>
</dbReference>
<reference evidence="2 3" key="1">
    <citation type="submission" date="2022-05" db="EMBL/GenBank/DDBJ databases">
        <authorList>
            <consortium name="Genoscope - CEA"/>
            <person name="William W."/>
        </authorList>
    </citation>
    <scope>NUCLEOTIDE SEQUENCE [LARGE SCALE GENOMIC DNA]</scope>
</reference>
<dbReference type="Pfam" id="PF15370">
    <property type="entry name" value="NOPCHAP1"/>
    <property type="match status" value="1"/>
</dbReference>
<comment type="caution">
    <text evidence="2">The sequence shown here is derived from an EMBL/GenBank/DDBJ whole genome shotgun (WGS) entry which is preliminary data.</text>
</comment>
<dbReference type="PANTHER" id="PTHR28674:SF1">
    <property type="entry name" value="NOP PROTEIN CHAPERONE 1"/>
    <property type="match status" value="1"/>
</dbReference>
<evidence type="ECO:0000313" key="3">
    <source>
        <dbReference type="Proteomes" id="UP001159427"/>
    </source>
</evidence>
<gene>
    <name evidence="2" type="ORF">PEVE_00025045</name>
</gene>
<keyword evidence="3" id="KW-1185">Reference proteome</keyword>
<dbReference type="Proteomes" id="UP001159427">
    <property type="component" value="Unassembled WGS sequence"/>
</dbReference>
<evidence type="ECO:0000256" key="1">
    <source>
        <dbReference type="SAM" id="MobiDB-lite"/>
    </source>
</evidence>
<feature type="region of interest" description="Disordered" evidence="1">
    <location>
        <begin position="122"/>
        <end position="156"/>
    </location>
</feature>
<accession>A0ABN8MDE0</accession>
<protein>
    <submittedName>
        <fullName evidence="2">Uncharacterized protein</fullName>
    </submittedName>
</protein>
<proteinExistence type="predicted"/>
<feature type="region of interest" description="Disordered" evidence="1">
    <location>
        <begin position="185"/>
        <end position="208"/>
    </location>
</feature>
<dbReference type="EMBL" id="CALNXI010000336">
    <property type="protein sequence ID" value="CAH3025105.1"/>
    <property type="molecule type" value="Genomic_DNA"/>
</dbReference>
<feature type="non-terminal residue" evidence="2">
    <location>
        <position position="1"/>
    </location>
</feature>
<sequence>QCILGNKQCNHVFFCSKMASCSDGTQDRQVSHSDELLHIPFRPENSKFLITKESKSESRVPSKIFKVEPPSVLRRVKDFLPKIKEAEEALQKELEAKSPSELDIENVEDAGPYIEMSLAMVETQADSSEGSCEESNSIDVNSDGDSDEIQTQEIDCGPLTEENFVIRKTANGSLKPFIEEITKEKTNTLQKKKKRLKSKKDSRKGRKR</sequence>
<name>A0ABN8MDE0_9CNID</name>
<organism evidence="2 3">
    <name type="scientific">Porites evermanni</name>
    <dbReference type="NCBI Taxonomy" id="104178"/>
    <lineage>
        <taxon>Eukaryota</taxon>
        <taxon>Metazoa</taxon>
        <taxon>Cnidaria</taxon>
        <taxon>Anthozoa</taxon>
        <taxon>Hexacorallia</taxon>
        <taxon>Scleractinia</taxon>
        <taxon>Fungiina</taxon>
        <taxon>Poritidae</taxon>
        <taxon>Porites</taxon>
    </lineage>
</organism>